<keyword evidence="2 8" id="KW-0812">Transmembrane</keyword>
<feature type="domain" description="ABC transporter" evidence="9">
    <location>
        <begin position="403"/>
        <end position="604"/>
    </location>
</feature>
<dbReference type="PROSITE" id="PS00211">
    <property type="entry name" value="ABC_TRANSPORTER_1"/>
    <property type="match status" value="1"/>
</dbReference>
<evidence type="ECO:0000256" key="2">
    <source>
        <dbReference type="ARBA" id="ARBA00022692"/>
    </source>
</evidence>
<dbReference type="CDD" id="cd03228">
    <property type="entry name" value="ABCC_MRP_Like"/>
    <property type="match status" value="1"/>
</dbReference>
<dbReference type="InterPro" id="IPR027417">
    <property type="entry name" value="P-loop_NTPase"/>
</dbReference>
<evidence type="ECO:0000313" key="11">
    <source>
        <dbReference type="EMBL" id="MFC4996482.1"/>
    </source>
</evidence>
<keyword evidence="4" id="KW-0067">ATP-binding</keyword>
<evidence type="ECO:0000313" key="12">
    <source>
        <dbReference type="Proteomes" id="UP001595912"/>
    </source>
</evidence>
<feature type="transmembrane region" description="Helical" evidence="8">
    <location>
        <begin position="272"/>
        <end position="295"/>
    </location>
</feature>
<keyword evidence="6 8" id="KW-0472">Membrane</keyword>
<feature type="region of interest" description="Disordered" evidence="7">
    <location>
        <begin position="121"/>
        <end position="148"/>
    </location>
</feature>
<dbReference type="InterPro" id="IPR014223">
    <property type="entry name" value="ABC_CydC/D"/>
</dbReference>
<dbReference type="Gene3D" id="3.40.50.300">
    <property type="entry name" value="P-loop containing nucleotide triphosphate hydrolases"/>
    <property type="match status" value="1"/>
</dbReference>
<comment type="caution">
    <text evidence="11">The sequence shown here is derived from an EMBL/GenBank/DDBJ whole genome shotgun (WGS) entry which is preliminary data.</text>
</comment>
<sequence length="605" mass="59493">MTAMTTVPAARQVRLFGPGALLRLVFAGLLGVLTEAAGIGLVGTATWMLVRAADQPPLAALAVAIAAVRGFALVKGGLRYAERLAGHDAVLRVLADLRTRAFSALAAPAGGAVTSAPAASPSAPVSSSAPASSSTPVSSSGDVPSSSGDVLSRVVSDVDGVQDAVLRGALPAGVAAVVGLAGVAGVAAVDPRAGLVLLAGLLVAGVLLPWAGHRRTAAPASAISTARGDLTTGTVDVVQGVAELVAYGALPAALADTADRSRRLAALEARSATVAAVVGGAAAMIPAAVAVWIAVLVDGRTAAAVLALVALSVGEVVVPLAAAAVRHAELRGGLRRVRELIATAAPAAAPSAALAAAPTGPVPASAAAPAAGGRAAMDRAAGGVAAGDVAPVGPLDTPVDLVLRGVTVRYRADLPPALVDVDLELPAGSRVAVVGASGSGKSTLLAVIAGRVPLAAGTVDGRPDGVEAWRVAGGVFADAHVFHTTVRDNLVLGRSGCQDADLVRALTDAGLPDYADRLDDIVGEDGGKLSGGQRQRLLLARALVAPPPVLLLDEPTEGLDPAAADAVLDTALQAAGARTVVVVTHRAAELSSFDRVVHVEGGRTG</sequence>
<feature type="transmembrane region" description="Helical" evidence="8">
    <location>
        <begin position="195"/>
        <end position="212"/>
    </location>
</feature>
<dbReference type="InterPro" id="IPR036640">
    <property type="entry name" value="ABC1_TM_sf"/>
</dbReference>
<keyword evidence="12" id="KW-1185">Reference proteome</keyword>
<comment type="subcellular location">
    <subcellularLocation>
        <location evidence="1">Cell membrane</location>
        <topology evidence="1">Multi-pass membrane protein</topology>
    </subcellularLocation>
</comment>
<dbReference type="SUPFAM" id="SSF90123">
    <property type="entry name" value="ABC transporter transmembrane region"/>
    <property type="match status" value="1"/>
</dbReference>
<dbReference type="Proteomes" id="UP001595912">
    <property type="component" value="Unassembled WGS sequence"/>
</dbReference>
<accession>A0ABV9VKJ3</accession>
<dbReference type="InterPro" id="IPR011527">
    <property type="entry name" value="ABC1_TM_dom"/>
</dbReference>
<reference evidence="12" key="1">
    <citation type="journal article" date="2019" name="Int. J. Syst. Evol. Microbiol.">
        <title>The Global Catalogue of Microorganisms (GCM) 10K type strain sequencing project: providing services to taxonomists for standard genome sequencing and annotation.</title>
        <authorList>
            <consortium name="The Broad Institute Genomics Platform"/>
            <consortium name="The Broad Institute Genome Sequencing Center for Infectious Disease"/>
            <person name="Wu L."/>
            <person name="Ma J."/>
        </authorList>
    </citation>
    <scope>NUCLEOTIDE SEQUENCE [LARGE SCALE GENOMIC DNA]</scope>
    <source>
        <strain evidence="12">CGMCC 4.7152</strain>
    </source>
</reference>
<dbReference type="PROSITE" id="PS50893">
    <property type="entry name" value="ABC_TRANSPORTER_2"/>
    <property type="match status" value="1"/>
</dbReference>
<dbReference type="Gene3D" id="1.20.1560.10">
    <property type="entry name" value="ABC transporter type 1, transmembrane domain"/>
    <property type="match status" value="1"/>
</dbReference>
<feature type="transmembrane region" description="Helical" evidence="8">
    <location>
        <begin position="21"/>
        <end position="50"/>
    </location>
</feature>
<evidence type="ECO:0000256" key="3">
    <source>
        <dbReference type="ARBA" id="ARBA00022741"/>
    </source>
</evidence>
<gene>
    <name evidence="11" type="primary">cydC</name>
    <name evidence="11" type="ORF">ACFPIJ_01430</name>
</gene>
<evidence type="ECO:0000259" key="10">
    <source>
        <dbReference type="PROSITE" id="PS50929"/>
    </source>
</evidence>
<dbReference type="InterPro" id="IPR039421">
    <property type="entry name" value="Type_1_exporter"/>
</dbReference>
<evidence type="ECO:0000256" key="4">
    <source>
        <dbReference type="ARBA" id="ARBA00022840"/>
    </source>
</evidence>
<evidence type="ECO:0000256" key="1">
    <source>
        <dbReference type="ARBA" id="ARBA00004651"/>
    </source>
</evidence>
<feature type="transmembrane region" description="Helical" evidence="8">
    <location>
        <begin position="169"/>
        <end position="189"/>
    </location>
</feature>
<dbReference type="InterPro" id="IPR017871">
    <property type="entry name" value="ABC_transporter-like_CS"/>
</dbReference>
<feature type="transmembrane region" description="Helical" evidence="8">
    <location>
        <begin position="301"/>
        <end position="325"/>
    </location>
</feature>
<keyword evidence="5 8" id="KW-1133">Transmembrane helix</keyword>
<dbReference type="SUPFAM" id="SSF52540">
    <property type="entry name" value="P-loop containing nucleoside triphosphate hydrolases"/>
    <property type="match status" value="1"/>
</dbReference>
<organism evidence="11 12">
    <name type="scientific">Dactylosporangium cerinum</name>
    <dbReference type="NCBI Taxonomy" id="1434730"/>
    <lineage>
        <taxon>Bacteria</taxon>
        <taxon>Bacillati</taxon>
        <taxon>Actinomycetota</taxon>
        <taxon>Actinomycetes</taxon>
        <taxon>Micromonosporales</taxon>
        <taxon>Micromonosporaceae</taxon>
        <taxon>Dactylosporangium</taxon>
    </lineage>
</organism>
<evidence type="ECO:0000256" key="5">
    <source>
        <dbReference type="ARBA" id="ARBA00022989"/>
    </source>
</evidence>
<dbReference type="EMBL" id="JBHSIU010000004">
    <property type="protein sequence ID" value="MFC4996482.1"/>
    <property type="molecule type" value="Genomic_DNA"/>
</dbReference>
<dbReference type="PANTHER" id="PTHR24221">
    <property type="entry name" value="ATP-BINDING CASSETTE SUB-FAMILY B"/>
    <property type="match status" value="1"/>
</dbReference>
<dbReference type="PANTHER" id="PTHR24221:SF654">
    <property type="entry name" value="ATP-BINDING CASSETTE SUB-FAMILY B MEMBER 6"/>
    <property type="match status" value="1"/>
</dbReference>
<dbReference type="InterPro" id="IPR003593">
    <property type="entry name" value="AAA+_ATPase"/>
</dbReference>
<evidence type="ECO:0000256" key="7">
    <source>
        <dbReference type="SAM" id="MobiDB-lite"/>
    </source>
</evidence>
<proteinExistence type="predicted"/>
<keyword evidence="3" id="KW-0547">Nucleotide-binding</keyword>
<evidence type="ECO:0000256" key="8">
    <source>
        <dbReference type="SAM" id="Phobius"/>
    </source>
</evidence>
<dbReference type="PROSITE" id="PS50929">
    <property type="entry name" value="ABC_TM1F"/>
    <property type="match status" value="1"/>
</dbReference>
<protein>
    <submittedName>
        <fullName evidence="11">Thiol reductant ABC exporter subunit CydC</fullName>
    </submittedName>
</protein>
<dbReference type="SMART" id="SM00382">
    <property type="entry name" value="AAA"/>
    <property type="match status" value="1"/>
</dbReference>
<evidence type="ECO:0000256" key="6">
    <source>
        <dbReference type="ARBA" id="ARBA00023136"/>
    </source>
</evidence>
<name>A0ABV9VKJ3_9ACTN</name>
<dbReference type="NCBIfam" id="TIGR02868">
    <property type="entry name" value="CydC"/>
    <property type="match status" value="1"/>
</dbReference>
<feature type="transmembrane region" description="Helical" evidence="8">
    <location>
        <begin position="56"/>
        <end position="74"/>
    </location>
</feature>
<dbReference type="Pfam" id="PF00005">
    <property type="entry name" value="ABC_tran"/>
    <property type="match status" value="1"/>
</dbReference>
<dbReference type="RefSeq" id="WP_380112688.1">
    <property type="nucleotide sequence ID" value="NZ_JBHSIU010000004.1"/>
</dbReference>
<evidence type="ECO:0000259" key="9">
    <source>
        <dbReference type="PROSITE" id="PS50893"/>
    </source>
</evidence>
<dbReference type="InterPro" id="IPR003439">
    <property type="entry name" value="ABC_transporter-like_ATP-bd"/>
</dbReference>
<feature type="domain" description="ABC transmembrane type-1" evidence="10">
    <location>
        <begin position="25"/>
        <end position="324"/>
    </location>
</feature>